<protein>
    <recommendedName>
        <fullName evidence="3">VOC domain-containing protein</fullName>
    </recommendedName>
</protein>
<dbReference type="InterPro" id="IPR029068">
    <property type="entry name" value="Glyas_Bleomycin-R_OHBP_Dase"/>
</dbReference>
<comment type="caution">
    <text evidence="1">The sequence shown here is derived from an EMBL/GenBank/DDBJ whole genome shotgun (WGS) entry which is preliminary data.</text>
</comment>
<accession>A0A8J2YFV0</accession>
<dbReference type="SUPFAM" id="SSF54593">
    <property type="entry name" value="Glyoxalase/Bleomycin resistance protein/Dihydroxybiphenyl dioxygenase"/>
    <property type="match status" value="1"/>
</dbReference>
<reference evidence="1" key="1">
    <citation type="journal article" date="2014" name="Int. J. Syst. Evol. Microbiol.">
        <title>Complete genome sequence of Corynebacterium casei LMG S-19264T (=DSM 44701T), isolated from a smear-ripened cheese.</title>
        <authorList>
            <consortium name="US DOE Joint Genome Institute (JGI-PGF)"/>
            <person name="Walter F."/>
            <person name="Albersmeier A."/>
            <person name="Kalinowski J."/>
            <person name="Ruckert C."/>
        </authorList>
    </citation>
    <scope>NUCLEOTIDE SEQUENCE</scope>
    <source>
        <strain evidence="1">CGMCC 1.15371</strain>
    </source>
</reference>
<evidence type="ECO:0000313" key="1">
    <source>
        <dbReference type="EMBL" id="GGE34960.1"/>
    </source>
</evidence>
<keyword evidence="2" id="KW-1185">Reference proteome</keyword>
<evidence type="ECO:0000313" key="2">
    <source>
        <dbReference type="Proteomes" id="UP000628775"/>
    </source>
</evidence>
<dbReference type="RefSeq" id="WP_188690682.1">
    <property type="nucleotide sequence ID" value="NZ_BMIR01000004.1"/>
</dbReference>
<organism evidence="1 2">
    <name type="scientific">Pullulanibacillus camelliae</name>
    <dbReference type="NCBI Taxonomy" id="1707096"/>
    <lineage>
        <taxon>Bacteria</taxon>
        <taxon>Bacillati</taxon>
        <taxon>Bacillota</taxon>
        <taxon>Bacilli</taxon>
        <taxon>Bacillales</taxon>
        <taxon>Sporolactobacillaceae</taxon>
        <taxon>Pullulanibacillus</taxon>
    </lineage>
</organism>
<sequence length="82" mass="9302">MGIKDNDHLSRIYLRKYAIIHHSVIDFYTSDLKGFYAYLKEYNVEVGSYNVNPDDPAGYGGLGFRDLDGNDLSACNINHDLL</sequence>
<dbReference type="AlphaFoldDB" id="A0A8J2YFV0"/>
<proteinExistence type="predicted"/>
<dbReference type="EMBL" id="BMIR01000004">
    <property type="protein sequence ID" value="GGE34960.1"/>
    <property type="molecule type" value="Genomic_DNA"/>
</dbReference>
<reference evidence="1" key="2">
    <citation type="submission" date="2020-09" db="EMBL/GenBank/DDBJ databases">
        <authorList>
            <person name="Sun Q."/>
            <person name="Zhou Y."/>
        </authorList>
    </citation>
    <scope>NUCLEOTIDE SEQUENCE</scope>
    <source>
        <strain evidence="1">CGMCC 1.15371</strain>
    </source>
</reference>
<evidence type="ECO:0008006" key="3">
    <source>
        <dbReference type="Google" id="ProtNLM"/>
    </source>
</evidence>
<gene>
    <name evidence="1" type="ORF">GCM10011391_12040</name>
</gene>
<dbReference type="Proteomes" id="UP000628775">
    <property type="component" value="Unassembled WGS sequence"/>
</dbReference>
<name>A0A8J2YFV0_9BACL</name>